<accession>A0A9D3W0Z1</accession>
<organism evidence="1 2">
    <name type="scientific">Gossypium stocksii</name>
    <dbReference type="NCBI Taxonomy" id="47602"/>
    <lineage>
        <taxon>Eukaryota</taxon>
        <taxon>Viridiplantae</taxon>
        <taxon>Streptophyta</taxon>
        <taxon>Embryophyta</taxon>
        <taxon>Tracheophyta</taxon>
        <taxon>Spermatophyta</taxon>
        <taxon>Magnoliopsida</taxon>
        <taxon>eudicotyledons</taxon>
        <taxon>Gunneridae</taxon>
        <taxon>Pentapetalae</taxon>
        <taxon>rosids</taxon>
        <taxon>malvids</taxon>
        <taxon>Malvales</taxon>
        <taxon>Malvaceae</taxon>
        <taxon>Malvoideae</taxon>
        <taxon>Gossypium</taxon>
    </lineage>
</organism>
<dbReference type="Proteomes" id="UP000828251">
    <property type="component" value="Unassembled WGS sequence"/>
</dbReference>
<name>A0A9D3W0Z1_9ROSI</name>
<dbReference type="OrthoDB" id="1113141at2759"/>
<comment type="caution">
    <text evidence="1">The sequence shown here is derived from an EMBL/GenBank/DDBJ whole genome shotgun (WGS) entry which is preliminary data.</text>
</comment>
<gene>
    <name evidence="1" type="ORF">J1N35_010360</name>
</gene>
<keyword evidence="2" id="KW-1185">Reference proteome</keyword>
<dbReference type="EMBL" id="JAIQCV010000004">
    <property type="protein sequence ID" value="KAH1106592.1"/>
    <property type="molecule type" value="Genomic_DNA"/>
</dbReference>
<dbReference type="AlphaFoldDB" id="A0A9D3W0Z1"/>
<reference evidence="1 2" key="1">
    <citation type="journal article" date="2021" name="Plant Biotechnol. J.">
        <title>Multi-omics assisted identification of the key and species-specific regulatory components of drought-tolerant mechanisms in Gossypium stocksii.</title>
        <authorList>
            <person name="Yu D."/>
            <person name="Ke L."/>
            <person name="Zhang D."/>
            <person name="Wu Y."/>
            <person name="Sun Y."/>
            <person name="Mei J."/>
            <person name="Sun J."/>
            <person name="Sun Y."/>
        </authorList>
    </citation>
    <scope>NUCLEOTIDE SEQUENCE [LARGE SCALE GENOMIC DNA]</scope>
    <source>
        <strain evidence="2">cv. E1</strain>
        <tissue evidence="1">Leaf</tissue>
    </source>
</reference>
<sequence>MEAVLALKVWVLTHPIRLMAIDLLQLSSIEHRSNLSPPELTQSLLPCSMVDVDNAFLLALFSANEFRQAIFSMHLDKASSPDGMNLSFFQHCWPIIGNDIFTKCYYWLE</sequence>
<proteinExistence type="predicted"/>
<evidence type="ECO:0000313" key="2">
    <source>
        <dbReference type="Proteomes" id="UP000828251"/>
    </source>
</evidence>
<protein>
    <submittedName>
        <fullName evidence="1">Uncharacterized protein</fullName>
    </submittedName>
</protein>
<evidence type="ECO:0000313" key="1">
    <source>
        <dbReference type="EMBL" id="KAH1106592.1"/>
    </source>
</evidence>